<dbReference type="Proteomes" id="UP000366872">
    <property type="component" value="Unassembled WGS sequence"/>
</dbReference>
<keyword evidence="3" id="KW-1185">Reference proteome</keyword>
<dbReference type="EMBL" id="CAAHFG010000001">
    <property type="protein sequence ID" value="VGO11890.1"/>
    <property type="molecule type" value="Genomic_DNA"/>
</dbReference>
<evidence type="ECO:0000256" key="1">
    <source>
        <dbReference type="SAM" id="SignalP"/>
    </source>
</evidence>
<evidence type="ECO:0008006" key="4">
    <source>
        <dbReference type="Google" id="ProtNLM"/>
    </source>
</evidence>
<dbReference type="InterPro" id="IPR036278">
    <property type="entry name" value="Sialidase_sf"/>
</dbReference>
<dbReference type="SUPFAM" id="SSF50939">
    <property type="entry name" value="Sialidases"/>
    <property type="match status" value="1"/>
</dbReference>
<gene>
    <name evidence="2" type="ORF">PDESU_00438</name>
</gene>
<reference evidence="2 3" key="1">
    <citation type="submission" date="2019-04" db="EMBL/GenBank/DDBJ databases">
        <authorList>
            <person name="Van Vliet M D."/>
        </authorList>
    </citation>
    <scope>NUCLEOTIDE SEQUENCE [LARGE SCALE GENOMIC DNA]</scope>
    <source>
        <strain evidence="2 3">F1</strain>
    </source>
</reference>
<keyword evidence="1" id="KW-0732">Signal</keyword>
<accession>A0A6C2TW48</accession>
<sequence length="456" mass="50487">MIRHLSLFFVFVLITVGVSAASDKNTPTDADNGFTWKSEVPDDCPFERSQTLTAIFFTGRHSDYHCGDTWYPSWASDGNLYSPWTDGKTDGVSCKSGYDGKKAHTGHGMMIGDDPLRLIIKNTSPPKAASAEPYKGRYPAGSLVHNGIWYYGTYCLGPAGSTKHNGFTWNWPVLGPMPGFQISRDMGKTWEPSPLSPETPLFPEPKVHLGPVKMGAPHFVDFGKNMKHSPDGKAYMLGMGAMVDDPEPRPCVKPATGGGFEVQDCDTDFAHANLSWITADQVYMARVKPSPETINDIKAYEFFGGHDVNGKPVWTGDFEKIKPLIEWNNNMGCVTATWVPGLKKYLMCITDGWPTVAKMDSYILEADTLTGPWRMVVYLKDFGDQAYFLNFPSKFVSEDGRTLWLCYSANFSRGWNGVKLDFNPPGGRYGLCLHEVKLLGPSDSTSTANKSLKATW</sequence>
<feature type="chain" id="PRO_5025642014" description="DUF4185 domain-containing protein" evidence="1">
    <location>
        <begin position="21"/>
        <end position="456"/>
    </location>
</feature>
<name>A0A6C2TW48_PONDE</name>
<evidence type="ECO:0000313" key="3">
    <source>
        <dbReference type="Proteomes" id="UP000366872"/>
    </source>
</evidence>
<feature type="signal peptide" evidence="1">
    <location>
        <begin position="1"/>
        <end position="20"/>
    </location>
</feature>
<organism evidence="2 3">
    <name type="scientific">Pontiella desulfatans</name>
    <dbReference type="NCBI Taxonomy" id="2750659"/>
    <lineage>
        <taxon>Bacteria</taxon>
        <taxon>Pseudomonadati</taxon>
        <taxon>Kiritimatiellota</taxon>
        <taxon>Kiritimatiellia</taxon>
        <taxon>Kiritimatiellales</taxon>
        <taxon>Pontiellaceae</taxon>
        <taxon>Pontiella</taxon>
    </lineage>
</organism>
<dbReference type="RefSeq" id="WP_136077604.1">
    <property type="nucleotide sequence ID" value="NZ_CAAHFG010000001.1"/>
</dbReference>
<dbReference type="AlphaFoldDB" id="A0A6C2TW48"/>
<evidence type="ECO:0000313" key="2">
    <source>
        <dbReference type="EMBL" id="VGO11890.1"/>
    </source>
</evidence>
<protein>
    <recommendedName>
        <fullName evidence="4">DUF4185 domain-containing protein</fullName>
    </recommendedName>
</protein>
<proteinExistence type="predicted"/>